<evidence type="ECO:0000256" key="1">
    <source>
        <dbReference type="SAM" id="SignalP"/>
    </source>
</evidence>
<dbReference type="InterPro" id="IPR035914">
    <property type="entry name" value="Sperma_CUB_dom_sf"/>
</dbReference>
<feature type="domain" description="CUB" evidence="2">
    <location>
        <begin position="258"/>
        <end position="399"/>
    </location>
</feature>
<dbReference type="GeneID" id="101891508"/>
<dbReference type="InterPro" id="IPR058698">
    <property type="entry name" value="CUB_metazoa"/>
</dbReference>
<dbReference type="SUPFAM" id="SSF49854">
    <property type="entry name" value="Spermadhesin, CUB domain"/>
    <property type="match status" value="1"/>
</dbReference>
<dbReference type="PANTHER" id="PTHR33236">
    <property type="entry name" value="INTRAFLAGELLAR TRANSPORT PROTEIN 122 FAMILY PROTEIN-RELATED"/>
    <property type="match status" value="1"/>
</dbReference>
<dbReference type="AlphaFoldDB" id="A0A1I8M2A5"/>
<reference evidence="3" key="1">
    <citation type="submission" date="2020-05" db="UniProtKB">
        <authorList>
            <consortium name="EnsemblMetazoa"/>
        </authorList>
    </citation>
    <scope>IDENTIFICATION</scope>
    <source>
        <strain evidence="3">Aabys</strain>
    </source>
</reference>
<dbReference type="Proteomes" id="UP001652621">
    <property type="component" value="Unplaced"/>
</dbReference>
<dbReference type="Pfam" id="PF26080">
    <property type="entry name" value="CUB_animal"/>
    <property type="match status" value="1"/>
</dbReference>
<dbReference type="STRING" id="7370.A0A1I8M2A5"/>
<sequence>MLRILGIVLMLVLMTQSILCLDNAESENSDYDKNNNNNTEDISFREARRSNIAESCLTTEDASGTCMTRFRCLSSGGIPKGYCSGSYGVCCETNLQCNAISKLKRTIIKNPALFTQDPCEYHIQAFSQNVCQLLIEFQRFELQPPTYDSGSHILECGDNLMIGDFTLCGDNTGQHLYLPFNVANGIQEITLTFNLPNRWSLNNWRLVITQLECPVSKRRSQQQHQQQTFMPFVNGNNLPNLRTIFSSHHNNDFDLLAPPGCHQYFTQPMGTIKTFNYKDDGSTYYLPGMNYVICIKPSSGATMIEYQATKFSMSNEVATAAGYDSDCRSTIKTDGRREDYLMIPQSFVANTLNILPTYYCGTSLQTRPSLIASAPFIMYFSSDGFTDETETGFSINYRVRTAY</sequence>
<protein>
    <submittedName>
        <fullName evidence="5">Uncharacterized protein LOC101891508</fullName>
    </submittedName>
</protein>
<evidence type="ECO:0000313" key="5">
    <source>
        <dbReference type="RefSeq" id="XP_005177716.2"/>
    </source>
</evidence>
<feature type="signal peptide" evidence="1">
    <location>
        <begin position="1"/>
        <end position="20"/>
    </location>
</feature>
<name>A0A1I8M2A5_MUSDO</name>
<dbReference type="Gene3D" id="2.60.120.290">
    <property type="entry name" value="Spermadhesin, CUB domain"/>
    <property type="match status" value="1"/>
</dbReference>
<evidence type="ECO:0000313" key="4">
    <source>
        <dbReference type="Proteomes" id="UP001652621"/>
    </source>
</evidence>
<keyword evidence="1" id="KW-0732">Signal</keyword>
<evidence type="ECO:0000313" key="3">
    <source>
        <dbReference type="EnsemblMetazoa" id="MDOA000523-PA"/>
    </source>
</evidence>
<dbReference type="VEuPathDB" id="VectorBase:MDOA000523"/>
<accession>A0A1I8M2A5</accession>
<dbReference type="PANTHER" id="PTHR33236:SF12">
    <property type="entry name" value="CUB DOMAIN-CONTAINING PROTEIN-RELATED"/>
    <property type="match status" value="1"/>
</dbReference>
<evidence type="ECO:0000259" key="2">
    <source>
        <dbReference type="Pfam" id="PF26080"/>
    </source>
</evidence>
<keyword evidence="4" id="KW-1185">Reference proteome</keyword>
<reference evidence="5" key="2">
    <citation type="submission" date="2025-04" db="UniProtKB">
        <authorList>
            <consortium name="RefSeq"/>
        </authorList>
    </citation>
    <scope>IDENTIFICATION</scope>
    <source>
        <strain evidence="5">Aabys</strain>
    </source>
</reference>
<dbReference type="VEuPathDB" id="VectorBase:MDOMA2_006932"/>
<dbReference type="OrthoDB" id="6378913at2759"/>
<feature type="chain" id="PRO_5044559743" evidence="1">
    <location>
        <begin position="21"/>
        <end position="403"/>
    </location>
</feature>
<organism evidence="3">
    <name type="scientific">Musca domestica</name>
    <name type="common">House fly</name>
    <dbReference type="NCBI Taxonomy" id="7370"/>
    <lineage>
        <taxon>Eukaryota</taxon>
        <taxon>Metazoa</taxon>
        <taxon>Ecdysozoa</taxon>
        <taxon>Arthropoda</taxon>
        <taxon>Hexapoda</taxon>
        <taxon>Insecta</taxon>
        <taxon>Pterygota</taxon>
        <taxon>Neoptera</taxon>
        <taxon>Endopterygota</taxon>
        <taxon>Diptera</taxon>
        <taxon>Brachycera</taxon>
        <taxon>Muscomorpha</taxon>
        <taxon>Muscoidea</taxon>
        <taxon>Muscidae</taxon>
        <taxon>Musca</taxon>
    </lineage>
</organism>
<dbReference type="KEGG" id="mde:101891508"/>
<dbReference type="RefSeq" id="XP_005177716.2">
    <property type="nucleotide sequence ID" value="XM_005177659.3"/>
</dbReference>
<gene>
    <name evidence="3" type="primary">101891508</name>
    <name evidence="5" type="synonym">LOC101891508</name>
</gene>
<dbReference type="eggNOG" id="ENOG502SVB7">
    <property type="taxonomic scope" value="Eukaryota"/>
</dbReference>
<proteinExistence type="predicted"/>
<dbReference type="EnsemblMetazoa" id="MDOA000523-RA">
    <property type="protein sequence ID" value="MDOA000523-PA"/>
    <property type="gene ID" value="MDOA000523"/>
</dbReference>